<evidence type="ECO:0000256" key="11">
    <source>
        <dbReference type="ARBA" id="ARBA00039445"/>
    </source>
</evidence>
<dbReference type="SMART" id="SM00825">
    <property type="entry name" value="PKS_KS"/>
    <property type="match status" value="1"/>
</dbReference>
<dbReference type="NCBIfam" id="NF005589">
    <property type="entry name" value="PRK07314.1"/>
    <property type="match status" value="1"/>
</dbReference>
<evidence type="ECO:0000256" key="13">
    <source>
        <dbReference type="RuleBase" id="RU003694"/>
    </source>
</evidence>
<dbReference type="InterPro" id="IPR000794">
    <property type="entry name" value="Beta-ketoacyl_synthase"/>
</dbReference>
<sequence length="376" mass="41176">MKKFEISKYSCKIAADLPKFNSGYFLKFKESKRFDLYIQYALIAAKLALRNSKLDLKKQDPFKIGVFISSGIGGVKTFEDELRKLDLQGPRKTSPFLIPSFITNMASGVVAIDLRAKGCNFCITSACASSTHSVGEGFNYIRNNLLNIALVGGSESSITELGFAGFCAMKTMSVGFNKNPKKSSRPFDSKRDGFVMGAGSVILILENYNLAKERNSIMYCELVSYSFNCDASHITTPDLSGLSLRTCITDCIERSGLTLNNIDYINAHGTSTVYNDIIESSCIQSLLRDNLKSSFISSTKSTTGHLLGSAGALEIAISALAIFKNIVPPTINYEYPDSSCSLFYTPNIFLKRELKTAININLGFGGHNAVILIKKI</sequence>
<name>A0A7T0FYE1_9BACT</name>
<keyword evidence="8" id="KW-1133">Transmembrane helix</keyword>
<evidence type="ECO:0000256" key="10">
    <source>
        <dbReference type="ARBA" id="ARBA00037576"/>
    </source>
</evidence>
<proteinExistence type="inferred from homology"/>
<dbReference type="GO" id="GO:0006633">
    <property type="term" value="P:fatty acid biosynthetic process"/>
    <property type="evidence" value="ECO:0007669"/>
    <property type="project" value="InterPro"/>
</dbReference>
<keyword evidence="15" id="KW-0012">Acyltransferase</keyword>
<dbReference type="InterPro" id="IPR018201">
    <property type="entry name" value="Ketoacyl_synth_AS"/>
</dbReference>
<dbReference type="PROSITE" id="PS52004">
    <property type="entry name" value="KS3_2"/>
    <property type="match status" value="1"/>
</dbReference>
<evidence type="ECO:0000256" key="3">
    <source>
        <dbReference type="ARBA" id="ARBA00022458"/>
    </source>
</evidence>
<keyword evidence="7" id="KW-0812">Transmembrane</keyword>
<dbReference type="Gene3D" id="3.40.47.10">
    <property type="match status" value="1"/>
</dbReference>
<evidence type="ECO:0000256" key="5">
    <source>
        <dbReference type="ARBA" id="ARBA00022519"/>
    </source>
</evidence>
<dbReference type="InterPro" id="IPR014030">
    <property type="entry name" value="Ketoacyl_synth_N"/>
</dbReference>
<keyword evidence="9" id="KW-0472">Membrane</keyword>
<dbReference type="PROSITE" id="PS00606">
    <property type="entry name" value="KS3_1"/>
    <property type="match status" value="1"/>
</dbReference>
<dbReference type="CDD" id="cd00834">
    <property type="entry name" value="KAS_I_II"/>
    <property type="match status" value="1"/>
</dbReference>
<dbReference type="Pfam" id="PF02801">
    <property type="entry name" value="Ketoacyl-synt_C"/>
    <property type="match status" value="1"/>
</dbReference>
<dbReference type="InterPro" id="IPR014031">
    <property type="entry name" value="Ketoacyl_synth_C"/>
</dbReference>
<evidence type="ECO:0000256" key="7">
    <source>
        <dbReference type="ARBA" id="ARBA00022692"/>
    </source>
</evidence>
<keyword evidence="4" id="KW-1003">Cell membrane</keyword>
<dbReference type="Pfam" id="PF00109">
    <property type="entry name" value="ketoacyl-synt"/>
    <property type="match status" value="1"/>
</dbReference>
<organism evidence="15 16">
    <name type="scientific">Candidatus Pinguicoccus supinus</name>
    <dbReference type="NCBI Taxonomy" id="2529394"/>
    <lineage>
        <taxon>Bacteria</taxon>
        <taxon>Pseudomonadati</taxon>
        <taxon>Verrucomicrobiota</taxon>
        <taxon>Candidatus Pinguicoccus</taxon>
    </lineage>
</organism>
<evidence type="ECO:0000259" key="14">
    <source>
        <dbReference type="PROSITE" id="PS52004"/>
    </source>
</evidence>
<evidence type="ECO:0000256" key="2">
    <source>
        <dbReference type="ARBA" id="ARBA00008467"/>
    </source>
</evidence>
<feature type="domain" description="Ketosynthase family 3 (KS3)" evidence="14">
    <location>
        <begin position="1"/>
        <end position="375"/>
    </location>
</feature>
<dbReference type="PANTHER" id="PTHR11712:SF352">
    <property type="entry name" value="3-OXOACYL-[ACYL-CARRIER-PROTEIN] SYNTHASE"/>
    <property type="match status" value="1"/>
</dbReference>
<evidence type="ECO:0000313" key="16">
    <source>
        <dbReference type="Proteomes" id="UP000594451"/>
    </source>
</evidence>
<evidence type="ECO:0000256" key="12">
    <source>
        <dbReference type="ARBA" id="ARBA00041756"/>
    </source>
</evidence>
<keyword evidence="5" id="KW-0997">Cell inner membrane</keyword>
<dbReference type="InterPro" id="IPR016039">
    <property type="entry name" value="Thiolase-like"/>
</dbReference>
<keyword evidence="16" id="KW-1185">Reference proteome</keyword>
<comment type="subcellular location">
    <subcellularLocation>
        <location evidence="1">Cell inner membrane</location>
    </subcellularLocation>
</comment>
<dbReference type="GO" id="GO:0004315">
    <property type="term" value="F:3-oxoacyl-[acyl-carrier-protein] synthase activity"/>
    <property type="evidence" value="ECO:0007669"/>
    <property type="project" value="InterPro"/>
</dbReference>
<dbReference type="SUPFAM" id="SSF53901">
    <property type="entry name" value="Thiolase-like"/>
    <property type="match status" value="2"/>
</dbReference>
<dbReference type="KEGG" id="psup:E5P55_01350"/>
<comment type="function">
    <text evidence="10">Proposed to synthesize NOD factor fatty acyl chain. Involved in the synthesis of a highly unsaturated fatty acid moiety, which forms part of a lipo-oligosaccharide that is responsible for host specificity.</text>
</comment>
<dbReference type="Proteomes" id="UP000594451">
    <property type="component" value="Chromosome"/>
</dbReference>
<gene>
    <name evidence="15" type="ORF">E5P55_01350</name>
</gene>
<keyword evidence="6 13" id="KW-0808">Transferase</keyword>
<dbReference type="AlphaFoldDB" id="A0A7T0FYE1"/>
<evidence type="ECO:0000256" key="4">
    <source>
        <dbReference type="ARBA" id="ARBA00022475"/>
    </source>
</evidence>
<dbReference type="GO" id="GO:0005886">
    <property type="term" value="C:plasma membrane"/>
    <property type="evidence" value="ECO:0007669"/>
    <property type="project" value="UniProtKB-SubCell"/>
</dbReference>
<dbReference type="EMBL" id="CP039370">
    <property type="protein sequence ID" value="QPJ58581.1"/>
    <property type="molecule type" value="Genomic_DNA"/>
</dbReference>
<evidence type="ECO:0000256" key="8">
    <source>
        <dbReference type="ARBA" id="ARBA00022989"/>
    </source>
</evidence>
<dbReference type="PANTHER" id="PTHR11712">
    <property type="entry name" value="POLYKETIDE SYNTHASE-RELATED"/>
    <property type="match status" value="1"/>
</dbReference>
<accession>A0A7T0FYE1</accession>
<comment type="similarity">
    <text evidence="2 13">Belongs to the thiolase-like superfamily. Beta-ketoacyl-ACP synthases family.</text>
</comment>
<reference evidence="15 16" key="1">
    <citation type="journal article" date="2020" name="Sci. Rep.">
        <title>Morphology, ultrastructure, genomics, and phylogeny of Euplotes vanleeuwenhoeki sp. nov. and its ultra-reduced endosymbiont Candidatus Pinguicoccus supinus sp. nov.</title>
        <authorList>
            <person name="Serra V."/>
            <person name="Gammuto L."/>
            <person name="Nitla V."/>
            <person name="Castelli M."/>
            <person name="Lanzoni O."/>
            <person name="Sassera D."/>
            <person name="Bandi C."/>
            <person name="Sandeep B.V."/>
            <person name="Verni F."/>
            <person name="Modeo L."/>
            <person name="Petroni G."/>
        </authorList>
    </citation>
    <scope>NUCLEOTIDE SEQUENCE [LARGE SCALE GENOMIC DNA]</scope>
    <source>
        <strain evidence="15 16">KKR18_Esm</strain>
    </source>
</reference>
<protein>
    <recommendedName>
        <fullName evidence="11">Nodulation protein E</fullName>
    </recommendedName>
    <alternativeName>
        <fullName evidence="12">Host-specificity of nodulation protein B</fullName>
    </alternativeName>
</protein>
<keyword evidence="3" id="KW-0536">Nodulation</keyword>
<evidence type="ECO:0000256" key="9">
    <source>
        <dbReference type="ARBA" id="ARBA00023136"/>
    </source>
</evidence>
<evidence type="ECO:0000256" key="6">
    <source>
        <dbReference type="ARBA" id="ARBA00022679"/>
    </source>
</evidence>
<evidence type="ECO:0000256" key="1">
    <source>
        <dbReference type="ARBA" id="ARBA00004533"/>
    </source>
</evidence>
<evidence type="ECO:0000313" key="15">
    <source>
        <dbReference type="EMBL" id="QPJ58581.1"/>
    </source>
</evidence>
<dbReference type="InterPro" id="IPR020841">
    <property type="entry name" value="PKS_Beta-ketoAc_synthase_dom"/>
</dbReference>